<protein>
    <submittedName>
        <fullName evidence="2">Uncharacterized protein</fullName>
    </submittedName>
</protein>
<sequence length="96" mass="11863">MYSLDFQEFVLQFVFLLLSTVRARNNRSWRRWDFDHVRVHEHSLSLVSEKMRKKRNEREFQFKKRKGKRGIEREERLGIQRDVQRDDFKALFSSVS</sequence>
<reference evidence="2" key="1">
    <citation type="submission" date="2022-10" db="EMBL/GenBank/DDBJ databases">
        <authorList>
            <person name="Hyden B.L."/>
            <person name="Feng K."/>
            <person name="Yates T."/>
            <person name="Jawdy S."/>
            <person name="Smart L.B."/>
            <person name="Muchero W."/>
        </authorList>
    </citation>
    <scope>NUCLEOTIDE SEQUENCE</scope>
    <source>
        <tissue evidence="2">Shoot tip</tissue>
    </source>
</reference>
<feature type="signal peptide" evidence="1">
    <location>
        <begin position="1"/>
        <end position="23"/>
    </location>
</feature>
<reference evidence="2" key="2">
    <citation type="journal article" date="2023" name="Int. J. Mol. Sci.">
        <title>De Novo Assembly and Annotation of 11 Diverse Shrub Willow (Salix) Genomes Reveals Novel Gene Organization in Sex-Linked Regions.</title>
        <authorList>
            <person name="Hyden B."/>
            <person name="Feng K."/>
            <person name="Yates T.B."/>
            <person name="Jawdy S."/>
            <person name="Cereghino C."/>
            <person name="Smart L.B."/>
            <person name="Muchero W."/>
        </authorList>
    </citation>
    <scope>NUCLEOTIDE SEQUENCE</scope>
    <source>
        <tissue evidence="2">Shoot tip</tissue>
    </source>
</reference>
<evidence type="ECO:0000313" key="2">
    <source>
        <dbReference type="EMBL" id="KAJ6395526.1"/>
    </source>
</evidence>
<comment type="caution">
    <text evidence="2">The sequence shown here is derived from an EMBL/GenBank/DDBJ whole genome shotgun (WGS) entry which is preliminary data.</text>
</comment>
<keyword evidence="1" id="KW-0732">Signal</keyword>
<proteinExistence type="predicted"/>
<accession>A0ABQ9C7G7</accession>
<dbReference type="Proteomes" id="UP001141253">
    <property type="component" value="Chromosome 4"/>
</dbReference>
<feature type="chain" id="PRO_5047166659" evidence="1">
    <location>
        <begin position="24"/>
        <end position="96"/>
    </location>
</feature>
<organism evidence="2 3">
    <name type="scientific">Salix suchowensis</name>
    <dbReference type="NCBI Taxonomy" id="1278906"/>
    <lineage>
        <taxon>Eukaryota</taxon>
        <taxon>Viridiplantae</taxon>
        <taxon>Streptophyta</taxon>
        <taxon>Embryophyta</taxon>
        <taxon>Tracheophyta</taxon>
        <taxon>Spermatophyta</taxon>
        <taxon>Magnoliopsida</taxon>
        <taxon>eudicotyledons</taxon>
        <taxon>Gunneridae</taxon>
        <taxon>Pentapetalae</taxon>
        <taxon>rosids</taxon>
        <taxon>fabids</taxon>
        <taxon>Malpighiales</taxon>
        <taxon>Salicaceae</taxon>
        <taxon>Saliceae</taxon>
        <taxon>Salix</taxon>
    </lineage>
</organism>
<gene>
    <name evidence="2" type="ORF">OIU77_020718</name>
</gene>
<name>A0ABQ9C7G7_9ROSI</name>
<evidence type="ECO:0000313" key="3">
    <source>
        <dbReference type="Proteomes" id="UP001141253"/>
    </source>
</evidence>
<evidence type="ECO:0000256" key="1">
    <source>
        <dbReference type="SAM" id="SignalP"/>
    </source>
</evidence>
<dbReference type="EMBL" id="JAPFFI010000004">
    <property type="protein sequence ID" value="KAJ6395526.1"/>
    <property type="molecule type" value="Genomic_DNA"/>
</dbReference>
<keyword evidence="3" id="KW-1185">Reference proteome</keyword>